<gene>
    <name evidence="1" type="ORF">DEO72_LG8g1280</name>
</gene>
<dbReference type="Proteomes" id="UP000501690">
    <property type="component" value="Linkage Group LG8"/>
</dbReference>
<evidence type="ECO:0000313" key="1">
    <source>
        <dbReference type="EMBL" id="QCE03256.1"/>
    </source>
</evidence>
<sequence length="77" mass="8825">MSVPPNDASSLTQFSRFCHELPGGKMEPPGTKTWGFYQVLMYRLVAPCLPLGADWYKGKFRILNWLVVKEIYMNGLE</sequence>
<reference evidence="1 2" key="1">
    <citation type="submission" date="2019-04" db="EMBL/GenBank/DDBJ databases">
        <title>An improved genome assembly and genetic linkage map for asparagus bean, Vigna unguiculata ssp. sesquipedialis.</title>
        <authorList>
            <person name="Xia Q."/>
            <person name="Zhang R."/>
            <person name="Dong Y."/>
        </authorList>
    </citation>
    <scope>NUCLEOTIDE SEQUENCE [LARGE SCALE GENOMIC DNA]</scope>
    <source>
        <tissue evidence="1">Leaf</tissue>
    </source>
</reference>
<protein>
    <submittedName>
        <fullName evidence="1">Uncharacterized protein</fullName>
    </submittedName>
</protein>
<organism evidence="1 2">
    <name type="scientific">Vigna unguiculata</name>
    <name type="common">Cowpea</name>
    <dbReference type="NCBI Taxonomy" id="3917"/>
    <lineage>
        <taxon>Eukaryota</taxon>
        <taxon>Viridiplantae</taxon>
        <taxon>Streptophyta</taxon>
        <taxon>Embryophyta</taxon>
        <taxon>Tracheophyta</taxon>
        <taxon>Spermatophyta</taxon>
        <taxon>Magnoliopsida</taxon>
        <taxon>eudicotyledons</taxon>
        <taxon>Gunneridae</taxon>
        <taxon>Pentapetalae</taxon>
        <taxon>rosids</taxon>
        <taxon>fabids</taxon>
        <taxon>Fabales</taxon>
        <taxon>Fabaceae</taxon>
        <taxon>Papilionoideae</taxon>
        <taxon>50 kb inversion clade</taxon>
        <taxon>NPAAA clade</taxon>
        <taxon>indigoferoid/millettioid clade</taxon>
        <taxon>Phaseoleae</taxon>
        <taxon>Vigna</taxon>
    </lineage>
</organism>
<accession>A0A4D6MPA3</accession>
<evidence type="ECO:0000313" key="2">
    <source>
        <dbReference type="Proteomes" id="UP000501690"/>
    </source>
</evidence>
<proteinExistence type="predicted"/>
<keyword evidence="2" id="KW-1185">Reference proteome</keyword>
<dbReference type="AlphaFoldDB" id="A0A4D6MPA3"/>
<name>A0A4D6MPA3_VIGUN</name>
<dbReference type="EMBL" id="CP039352">
    <property type="protein sequence ID" value="QCE03256.1"/>
    <property type="molecule type" value="Genomic_DNA"/>
</dbReference>